<comment type="caution">
    <text evidence="1">The sequence shown here is derived from an EMBL/GenBank/DDBJ whole genome shotgun (WGS) entry which is preliminary data.</text>
</comment>
<gene>
    <name evidence="1" type="ORF">QFC21_005753</name>
</gene>
<proteinExistence type="predicted"/>
<keyword evidence="2" id="KW-1185">Reference proteome</keyword>
<dbReference type="Proteomes" id="UP001227268">
    <property type="component" value="Unassembled WGS sequence"/>
</dbReference>
<reference evidence="1" key="1">
    <citation type="submission" date="2023-04" db="EMBL/GenBank/DDBJ databases">
        <title>Draft Genome sequencing of Naganishia species isolated from polar environments using Oxford Nanopore Technology.</title>
        <authorList>
            <person name="Leo P."/>
            <person name="Venkateswaran K."/>
        </authorList>
    </citation>
    <scope>NUCLEOTIDE SEQUENCE</scope>
    <source>
        <strain evidence="1">MNA-CCFEE 5423</strain>
    </source>
</reference>
<dbReference type="EMBL" id="JASBWT010000023">
    <property type="protein sequence ID" value="KAJ9094961.1"/>
    <property type="molecule type" value="Genomic_DNA"/>
</dbReference>
<organism evidence="1 2">
    <name type="scientific">Naganishia friedmannii</name>
    <dbReference type="NCBI Taxonomy" id="89922"/>
    <lineage>
        <taxon>Eukaryota</taxon>
        <taxon>Fungi</taxon>
        <taxon>Dikarya</taxon>
        <taxon>Basidiomycota</taxon>
        <taxon>Agaricomycotina</taxon>
        <taxon>Tremellomycetes</taxon>
        <taxon>Filobasidiales</taxon>
        <taxon>Filobasidiaceae</taxon>
        <taxon>Naganishia</taxon>
    </lineage>
</organism>
<evidence type="ECO:0000313" key="2">
    <source>
        <dbReference type="Proteomes" id="UP001227268"/>
    </source>
</evidence>
<name>A0ACC2V8H6_9TREE</name>
<protein>
    <submittedName>
        <fullName evidence="1">Uncharacterized protein</fullName>
    </submittedName>
</protein>
<evidence type="ECO:0000313" key="1">
    <source>
        <dbReference type="EMBL" id="KAJ9094961.1"/>
    </source>
</evidence>
<sequence length="962" mass="102835">MSTTPSDSYPPTPSLSSLATSVDSLSNSSRSKASFSNNSYRFGTLCVTTEHKDQFGASSVPIYQTATFKGMPGGQYDYTRSGNPTRTALETQLARLYECRRAFAVSTGMTALDMIIRLVSPGDVIIAGDDIYGGTDRLLTFTKTNGGADVRHIDMTSQEQLDAVLEECGTKVKMVLIESPTNPMLKVLDIKRIADSVHTVSPDSLIVVDNTMMSPYLQRPLNLGADIIYDSGTKYLSGHHDVMAGIIAVEREEVVKRIAFLINSTGTGLAPFDCHVLLRGLKTLSIRMDRQASTASMVASYLDTLGFHVNFPGLLSHPGRDIHFRQADGAGAVLSFSTGDVAMSERIVGGTRLWGVSVSFGCVNSLISMPCVMSHASIAADKRAERGLPEDLIRLCVGIEDPRDLIDDLERSLLEAGAIYKRFDDSASIPTTPTTSSIPESAHASAVINHAFMADPASAESWAVQRAKRFRRGGAQLDSCEEDAAVGRAAAIAGTADETETLGHRLGEKLDIQQTSAQAQEDIVVSAPGKVIMFGEHAVVHGVTAIAASINLRCFAILNKRPDQCIRLDLPDMALYEKEWTLDSLPWDEFTASPLADGRAPAELDQVSLKALEAFLHDDGLPANAHVAALAILYLYMTLCNHGVRRGASYCARSALPIGAGLGSSASYAACISAAFLQLFGLLSVPSSTKGRPDVTYPGRQAINDSQATLINEWAFLAEKVIHGNPSGIDNAVAVRGGGLTFERAINGKQGGMKSLQGFKSVRLLLTDTRVPRQTKLLVAGVGERMTADPAWGTRMMDGIQSISDEAQALLTDVSKSRGDFVTGLSSLLDRNHEYLAELGVSHPALELIRTKTGSAPYHLSTKLTGAGGGGCAVTLIPDDFSTDRLKALLSELRKSGFRPYLTSVGGSGLGILDASTGATAIDLDASGAGESSHIPLREAFHEVNAEELETWAERTGDWLFI</sequence>
<accession>A0ACC2V8H6</accession>